<reference evidence="2 3" key="1">
    <citation type="submission" date="2023-07" db="EMBL/GenBank/DDBJ databases">
        <title>Genomic Encyclopedia of Type Strains, Phase IV (KMG-IV): sequencing the most valuable type-strain genomes for metagenomic binning, comparative biology and taxonomic classification.</title>
        <authorList>
            <person name="Goeker M."/>
        </authorList>
    </citation>
    <scope>NUCLEOTIDE SEQUENCE [LARGE SCALE GENOMIC DNA]</scope>
    <source>
        <strain evidence="2 3">DSM 16460</strain>
    </source>
</reference>
<evidence type="ECO:0000259" key="1">
    <source>
        <dbReference type="Pfam" id="PF00294"/>
    </source>
</evidence>
<dbReference type="InterPro" id="IPR029056">
    <property type="entry name" value="Ribokinase-like"/>
</dbReference>
<sequence length="70" mass="8032">MTQHDVFTLGETMVVFQPDQYAPLDYVHQFPKKIGGAESNVEIGLARLECRVAWFSQLGEVERPRSFYVV</sequence>
<organism evidence="2 3">
    <name type="scientific">Alkalibacillus salilacus</name>
    <dbReference type="NCBI Taxonomy" id="284582"/>
    <lineage>
        <taxon>Bacteria</taxon>
        <taxon>Bacillati</taxon>
        <taxon>Bacillota</taxon>
        <taxon>Bacilli</taxon>
        <taxon>Bacillales</taxon>
        <taxon>Bacillaceae</taxon>
        <taxon>Alkalibacillus</taxon>
    </lineage>
</organism>
<dbReference type="Pfam" id="PF00294">
    <property type="entry name" value="PfkB"/>
    <property type="match status" value="1"/>
</dbReference>
<evidence type="ECO:0000313" key="2">
    <source>
        <dbReference type="EMBL" id="MDQ0160480.1"/>
    </source>
</evidence>
<accession>A0ABT9VHN9</accession>
<dbReference type="RefSeq" id="WP_306977748.1">
    <property type="nucleotide sequence ID" value="NZ_JAUSTQ010000012.1"/>
</dbReference>
<dbReference type="InterPro" id="IPR011611">
    <property type="entry name" value="PfkB_dom"/>
</dbReference>
<keyword evidence="2" id="KW-0808">Transferase</keyword>
<keyword evidence="2" id="KW-0418">Kinase</keyword>
<comment type="caution">
    <text evidence="2">The sequence shown here is derived from an EMBL/GenBank/DDBJ whole genome shotgun (WGS) entry which is preliminary data.</text>
</comment>
<feature type="domain" description="Carbohydrate kinase PfkB" evidence="1">
    <location>
        <begin position="4"/>
        <end position="60"/>
    </location>
</feature>
<dbReference type="GO" id="GO:0016301">
    <property type="term" value="F:kinase activity"/>
    <property type="evidence" value="ECO:0007669"/>
    <property type="project" value="UniProtKB-KW"/>
</dbReference>
<dbReference type="Gene3D" id="3.40.1190.20">
    <property type="match status" value="1"/>
</dbReference>
<protein>
    <submittedName>
        <fullName evidence="2">Sugar/nucleoside kinase (Ribokinase family)</fullName>
    </submittedName>
</protein>
<dbReference type="EMBL" id="JAUSTQ010000012">
    <property type="protein sequence ID" value="MDQ0160480.1"/>
    <property type="molecule type" value="Genomic_DNA"/>
</dbReference>
<dbReference type="Proteomes" id="UP001224359">
    <property type="component" value="Unassembled WGS sequence"/>
</dbReference>
<evidence type="ECO:0000313" key="3">
    <source>
        <dbReference type="Proteomes" id="UP001224359"/>
    </source>
</evidence>
<name>A0ABT9VHN9_9BACI</name>
<dbReference type="SUPFAM" id="SSF53613">
    <property type="entry name" value="Ribokinase-like"/>
    <property type="match status" value="1"/>
</dbReference>
<keyword evidence="3" id="KW-1185">Reference proteome</keyword>
<proteinExistence type="predicted"/>
<gene>
    <name evidence="2" type="ORF">J2S77_002484</name>
</gene>